<gene>
    <name evidence="3" type="ORF">METZ01_LOCUS254020</name>
</gene>
<keyword evidence="2" id="KW-1133">Transmembrane helix</keyword>
<evidence type="ECO:0000313" key="3">
    <source>
        <dbReference type="EMBL" id="SVC01166.1"/>
    </source>
</evidence>
<evidence type="ECO:0000256" key="1">
    <source>
        <dbReference type="SAM" id="Coils"/>
    </source>
</evidence>
<dbReference type="EMBL" id="UINC01068495">
    <property type="protein sequence ID" value="SVC01166.1"/>
    <property type="molecule type" value="Genomic_DNA"/>
</dbReference>
<protein>
    <recommendedName>
        <fullName evidence="4">Polysaccharide chain length determinant N-terminal domain-containing protein</fullName>
    </recommendedName>
</protein>
<dbReference type="InterPro" id="IPR050445">
    <property type="entry name" value="Bact_polysacc_biosynth/exp"/>
</dbReference>
<accession>A0A382INI1</accession>
<organism evidence="3">
    <name type="scientific">marine metagenome</name>
    <dbReference type="NCBI Taxonomy" id="408172"/>
    <lineage>
        <taxon>unclassified sequences</taxon>
        <taxon>metagenomes</taxon>
        <taxon>ecological metagenomes</taxon>
    </lineage>
</organism>
<dbReference type="PANTHER" id="PTHR32309">
    <property type="entry name" value="TYROSINE-PROTEIN KINASE"/>
    <property type="match status" value="1"/>
</dbReference>
<keyword evidence="2" id="KW-0812">Transmembrane</keyword>
<feature type="transmembrane region" description="Helical" evidence="2">
    <location>
        <begin position="18"/>
        <end position="35"/>
    </location>
</feature>
<keyword evidence="2" id="KW-0472">Membrane</keyword>
<dbReference type="PANTHER" id="PTHR32309:SF31">
    <property type="entry name" value="CAPSULAR EXOPOLYSACCHARIDE FAMILY"/>
    <property type="match status" value="1"/>
</dbReference>
<evidence type="ECO:0008006" key="4">
    <source>
        <dbReference type="Google" id="ProtNLM"/>
    </source>
</evidence>
<name>A0A382INI1_9ZZZZ</name>
<proteinExistence type="predicted"/>
<dbReference type="AlphaFoldDB" id="A0A382INI1"/>
<keyword evidence="1" id="KW-0175">Coiled coil</keyword>
<feature type="non-terminal residue" evidence="3">
    <location>
        <position position="270"/>
    </location>
</feature>
<evidence type="ECO:0000256" key="2">
    <source>
        <dbReference type="SAM" id="Phobius"/>
    </source>
</evidence>
<reference evidence="3" key="1">
    <citation type="submission" date="2018-05" db="EMBL/GenBank/DDBJ databases">
        <authorList>
            <person name="Lanie J.A."/>
            <person name="Ng W.-L."/>
            <person name="Kazmierczak K.M."/>
            <person name="Andrzejewski T.M."/>
            <person name="Davidsen T.M."/>
            <person name="Wayne K.J."/>
            <person name="Tettelin H."/>
            <person name="Glass J.I."/>
            <person name="Rusch D."/>
            <person name="Podicherti R."/>
            <person name="Tsui H.-C.T."/>
            <person name="Winkler M.E."/>
        </authorList>
    </citation>
    <scope>NUCLEOTIDE SEQUENCE</scope>
</reference>
<feature type="coiled-coil region" evidence="1">
    <location>
        <begin position="166"/>
        <end position="205"/>
    </location>
</feature>
<sequence length="270" mass="30697">MEILKTALYIVKTKKKQLFYLFLLLSSVFILRYTLTDRVYISNIKLAHNAQDGATDSSGLSRIVSSFSSGNISSVGSSTTNFDMIPEVLSSRNFLNKILEKEFYYNEKREKLYLIYSKKGSSDDLNVPLLKLKGRKELSTNISVTKSLNNPVIGISISSNNKQLSFEIANAILEQLEVELTNFQLERIEKRIAVITNQIESSLGELTILEEDLRKFRVNNSSILQSPTLRMQESSKLRDILVLSNTYSSLKVELELTKVKYFEEANVLQV</sequence>